<dbReference type="Pfam" id="PF02518">
    <property type="entry name" value="HATPase_c"/>
    <property type="match status" value="1"/>
</dbReference>
<evidence type="ECO:0000256" key="4">
    <source>
        <dbReference type="SAM" id="Phobius"/>
    </source>
</evidence>
<dbReference type="Pfam" id="PF07495">
    <property type="entry name" value="Y_Y_Y"/>
    <property type="match status" value="1"/>
</dbReference>
<dbReference type="Gene3D" id="3.30.565.10">
    <property type="entry name" value="Histidine kinase-like ATPase, C-terminal domain"/>
    <property type="match status" value="1"/>
</dbReference>
<dbReference type="InterPro" id="IPR003661">
    <property type="entry name" value="HisK_dim/P_dom"/>
</dbReference>
<evidence type="ECO:0000313" key="8">
    <source>
        <dbReference type="Proteomes" id="UP001597418"/>
    </source>
</evidence>
<evidence type="ECO:0000256" key="5">
    <source>
        <dbReference type="SAM" id="SignalP"/>
    </source>
</evidence>
<dbReference type="Pfam" id="PF07494">
    <property type="entry name" value="Reg_prop"/>
    <property type="match status" value="2"/>
</dbReference>
<protein>
    <recommendedName>
        <fullName evidence="2">histidine kinase</fullName>
        <ecNumber evidence="2">2.7.13.3</ecNumber>
    </recommendedName>
</protein>
<dbReference type="Gene3D" id="1.10.287.130">
    <property type="match status" value="1"/>
</dbReference>
<dbReference type="InterPro" id="IPR011110">
    <property type="entry name" value="Reg_prop"/>
</dbReference>
<dbReference type="SMART" id="SM00387">
    <property type="entry name" value="HATPase_c"/>
    <property type="match status" value="1"/>
</dbReference>
<sequence length="1047" mass="120011">MSVRLWLRIALCWLFLSTSSAFAQLYFNNFQVANGLSNNAVLCSAQDQDSFLWFGTRHGLNRFDGYNFKTYYADPTSQSGLGSNFIHSLCVADNKEIWVGTDQGLYIFDPYRQTFSLLTETLTKEIVQIQKDRTGDMWFVANNELFHYDIKERKLTCKVSYTQDHVAHFCIDRDNKIWYGTGTSIISLATKDRYTLKVHPNWNNRIEKLYVDEQNDIWIGTSSNGVYKLSGSSQQVSHVIPNIQANTPLFVRDIIEVDQNQLWIATEMGLLLYNKKDGTYSIQRHEKDNPWSLSDNALYTIIKDHQQGIWIGTFFGGLNYYHQQHNFFEKIFPRYSRNSIQGHATREIIEDQYYNIWIGTEDEGLTCWNPKSNTFETLDPNSGLSHSNVHGLALVGDSLLVGTFYKGMDVVDVRSKRVLKSFNIASTQGALGDDFVYSIYKTRDSSVLLATSKGLYQFFAGADRFSYVQHAPKHVFYTSIFEDKKENIWLTTWRNGVIKLNRSKGTLERYWHDPKDKNSINSNRANRVFQDHTGQIWIGTESGIALWNENNNNFERITTRNGLPSNMILGFEQDVMHNIWISTSQGLVKMEYNKKAVETFDTELGILDLQFNYNSAFKDSQGYLYFGSTKGLIRFNPQVLSSLYRTNMVTPIYITGIQSHQRELTIGGAPGDLTRSITYADAITLEHDESTISIDFAALNYVSAQSTSYRYRLLGLDSAWTFLRKNNKANFTKIPPGRYTFQVLACDANGLPISKEKHLQIIIRPPLWASLPAFVFYGIFILAAISLAIYFYDRHVREKNRRRLQTIKSHKERELYRAKMDFFMRVTHEIKTPLTLIKAPLEKIHTLPHDEKTSKWLNTIQINTDRLISLTEQLLDFRKVESDEVSLHLQLQNIAPLVRLCVTEFDPIIENRSLQVSLRLQEAVEAYIDVEVIYKIISNLLSNAVKYADSIVIITLSEDADSDTFSCVIKNDGIKLQAADVVEIFKPFHRSSVHYQVSGSGLGLALAYSFTNLHSGELFYDNGDSSLNTFVLRIPKDARTSVINSNS</sequence>
<dbReference type="SUPFAM" id="SSF47384">
    <property type="entry name" value="Homodimeric domain of signal transducing histidine kinase"/>
    <property type="match status" value="1"/>
</dbReference>
<dbReference type="RefSeq" id="WP_066753718.1">
    <property type="nucleotide sequence ID" value="NZ_JBHUMB010000005.1"/>
</dbReference>
<dbReference type="Pfam" id="PF00512">
    <property type="entry name" value="HisKA"/>
    <property type="match status" value="1"/>
</dbReference>
<evidence type="ECO:0000259" key="6">
    <source>
        <dbReference type="PROSITE" id="PS50109"/>
    </source>
</evidence>
<accession>A0ABW5U8Q2</accession>
<feature type="transmembrane region" description="Helical" evidence="4">
    <location>
        <begin position="767"/>
        <end position="792"/>
    </location>
</feature>
<evidence type="ECO:0000256" key="1">
    <source>
        <dbReference type="ARBA" id="ARBA00000085"/>
    </source>
</evidence>
<feature type="signal peptide" evidence="5">
    <location>
        <begin position="1"/>
        <end position="23"/>
    </location>
</feature>
<gene>
    <name evidence="7" type="ORF">ACFSQ6_02190</name>
</gene>
<keyword evidence="8" id="KW-1185">Reference proteome</keyword>
<dbReference type="EMBL" id="JBHUMB010000005">
    <property type="protein sequence ID" value="MFD2742199.1"/>
    <property type="molecule type" value="Genomic_DNA"/>
</dbReference>
<dbReference type="CDD" id="cd00082">
    <property type="entry name" value="HisKA"/>
    <property type="match status" value="1"/>
</dbReference>
<reference evidence="8" key="1">
    <citation type="journal article" date="2019" name="Int. J. Syst. Evol. Microbiol.">
        <title>The Global Catalogue of Microorganisms (GCM) 10K type strain sequencing project: providing services to taxonomists for standard genome sequencing and annotation.</title>
        <authorList>
            <consortium name="The Broad Institute Genomics Platform"/>
            <consortium name="The Broad Institute Genome Sequencing Center for Infectious Disease"/>
            <person name="Wu L."/>
            <person name="Ma J."/>
        </authorList>
    </citation>
    <scope>NUCLEOTIDE SEQUENCE [LARGE SCALE GENOMIC DNA]</scope>
    <source>
        <strain evidence="8">KCTC 42247</strain>
    </source>
</reference>
<evidence type="ECO:0000256" key="2">
    <source>
        <dbReference type="ARBA" id="ARBA00012438"/>
    </source>
</evidence>
<keyword evidence="5" id="KW-0732">Signal</keyword>
<keyword evidence="4" id="KW-0472">Membrane</keyword>
<dbReference type="PANTHER" id="PTHR43547:SF2">
    <property type="entry name" value="HYBRID SIGNAL TRANSDUCTION HISTIDINE KINASE C"/>
    <property type="match status" value="1"/>
</dbReference>
<keyword evidence="4" id="KW-1133">Transmembrane helix</keyword>
<feature type="domain" description="Histidine kinase" evidence="6">
    <location>
        <begin position="825"/>
        <end position="1038"/>
    </location>
</feature>
<dbReference type="InterPro" id="IPR005467">
    <property type="entry name" value="His_kinase_dom"/>
</dbReference>
<name>A0ABW5U8Q2_9SPHI</name>
<dbReference type="InterPro" id="IPR036097">
    <property type="entry name" value="HisK_dim/P_sf"/>
</dbReference>
<dbReference type="EC" id="2.7.13.3" evidence="2"/>
<dbReference type="SMART" id="SM00388">
    <property type="entry name" value="HisKA"/>
    <property type="match status" value="1"/>
</dbReference>
<comment type="caution">
    <text evidence="7">The sequence shown here is derived from an EMBL/GenBank/DDBJ whole genome shotgun (WGS) entry which is preliminary data.</text>
</comment>
<dbReference type="InterPro" id="IPR015943">
    <property type="entry name" value="WD40/YVTN_repeat-like_dom_sf"/>
</dbReference>
<dbReference type="InterPro" id="IPR036890">
    <property type="entry name" value="HATPase_C_sf"/>
</dbReference>
<dbReference type="SUPFAM" id="SSF55874">
    <property type="entry name" value="ATPase domain of HSP90 chaperone/DNA topoisomerase II/histidine kinase"/>
    <property type="match status" value="1"/>
</dbReference>
<dbReference type="InterPro" id="IPR013783">
    <property type="entry name" value="Ig-like_fold"/>
</dbReference>
<keyword evidence="4" id="KW-0812">Transmembrane</keyword>
<dbReference type="PANTHER" id="PTHR43547">
    <property type="entry name" value="TWO-COMPONENT HISTIDINE KINASE"/>
    <property type="match status" value="1"/>
</dbReference>
<keyword evidence="3" id="KW-0597">Phosphoprotein</keyword>
<dbReference type="Gene3D" id="2.60.40.10">
    <property type="entry name" value="Immunoglobulins"/>
    <property type="match status" value="1"/>
</dbReference>
<organism evidence="7 8">
    <name type="scientific">Sphingobacterium populi</name>
    <dbReference type="NCBI Taxonomy" id="1812824"/>
    <lineage>
        <taxon>Bacteria</taxon>
        <taxon>Pseudomonadati</taxon>
        <taxon>Bacteroidota</taxon>
        <taxon>Sphingobacteriia</taxon>
        <taxon>Sphingobacteriales</taxon>
        <taxon>Sphingobacteriaceae</taxon>
        <taxon>Sphingobacterium</taxon>
    </lineage>
</organism>
<dbReference type="InterPro" id="IPR003594">
    <property type="entry name" value="HATPase_dom"/>
</dbReference>
<dbReference type="Gene3D" id="2.130.10.10">
    <property type="entry name" value="YVTN repeat-like/Quinoprotein amine dehydrogenase"/>
    <property type="match status" value="2"/>
</dbReference>
<comment type="catalytic activity">
    <reaction evidence="1">
        <text>ATP + protein L-histidine = ADP + protein N-phospho-L-histidine.</text>
        <dbReference type="EC" id="2.7.13.3"/>
    </reaction>
</comment>
<dbReference type="PROSITE" id="PS50109">
    <property type="entry name" value="HIS_KIN"/>
    <property type="match status" value="1"/>
</dbReference>
<evidence type="ECO:0000256" key="3">
    <source>
        <dbReference type="ARBA" id="ARBA00022553"/>
    </source>
</evidence>
<dbReference type="Proteomes" id="UP001597418">
    <property type="component" value="Unassembled WGS sequence"/>
</dbReference>
<dbReference type="InterPro" id="IPR011123">
    <property type="entry name" value="Y_Y_Y"/>
</dbReference>
<dbReference type="SUPFAM" id="SSF63829">
    <property type="entry name" value="Calcium-dependent phosphotriesterase"/>
    <property type="match status" value="2"/>
</dbReference>
<proteinExistence type="predicted"/>
<evidence type="ECO:0000313" key="7">
    <source>
        <dbReference type="EMBL" id="MFD2742199.1"/>
    </source>
</evidence>
<feature type="chain" id="PRO_5046087625" description="histidine kinase" evidence="5">
    <location>
        <begin position="24"/>
        <end position="1047"/>
    </location>
</feature>